<feature type="region of interest" description="Disordered" evidence="1">
    <location>
        <begin position="131"/>
        <end position="153"/>
    </location>
</feature>
<organism evidence="2 3">
    <name type="scientific">Colletotrichum destructivum</name>
    <dbReference type="NCBI Taxonomy" id="34406"/>
    <lineage>
        <taxon>Eukaryota</taxon>
        <taxon>Fungi</taxon>
        <taxon>Dikarya</taxon>
        <taxon>Ascomycota</taxon>
        <taxon>Pezizomycotina</taxon>
        <taxon>Sordariomycetes</taxon>
        <taxon>Hypocreomycetidae</taxon>
        <taxon>Glomerellales</taxon>
        <taxon>Glomerellaceae</taxon>
        <taxon>Colletotrichum</taxon>
        <taxon>Colletotrichum destructivum species complex</taxon>
    </lineage>
</organism>
<dbReference type="GeneID" id="87941738"/>
<dbReference type="AlphaFoldDB" id="A0AAX4IAK5"/>
<dbReference type="KEGG" id="cdet:87941738"/>
<feature type="compositionally biased region" description="Polar residues" evidence="1">
    <location>
        <begin position="220"/>
        <end position="238"/>
    </location>
</feature>
<keyword evidence="3" id="KW-1185">Reference proteome</keyword>
<dbReference type="Proteomes" id="UP001322277">
    <property type="component" value="Chromosome 3"/>
</dbReference>
<reference evidence="3" key="1">
    <citation type="journal article" date="2023" name="bioRxiv">
        <title>Complete genome of the Medicago anthracnose fungus, Colletotrichum destructivum, reveals a mini-chromosome-like region within a core chromosome.</title>
        <authorList>
            <person name="Lapalu N."/>
            <person name="Simon A."/>
            <person name="Lu A."/>
            <person name="Plaumann P.-L."/>
            <person name="Amselem J."/>
            <person name="Pigne S."/>
            <person name="Auger A."/>
            <person name="Koch C."/>
            <person name="Dallery J.-F."/>
            <person name="O'Connell R.J."/>
        </authorList>
    </citation>
    <scope>NUCLEOTIDE SEQUENCE [LARGE SCALE GENOMIC DNA]</scope>
    <source>
        <strain evidence="3">CBS 520.97</strain>
    </source>
</reference>
<evidence type="ECO:0000313" key="2">
    <source>
        <dbReference type="EMBL" id="WQF80221.1"/>
    </source>
</evidence>
<gene>
    <name evidence="2" type="ORF">CDEST_05235</name>
</gene>
<name>A0AAX4IAK5_9PEZI</name>
<protein>
    <submittedName>
        <fullName evidence="2">Uncharacterized protein</fullName>
    </submittedName>
</protein>
<evidence type="ECO:0000313" key="3">
    <source>
        <dbReference type="Proteomes" id="UP001322277"/>
    </source>
</evidence>
<sequence>MRPLPLFVCGFDSCCICTSTPSLLLLMCPTHSATLVSPAVNADSPAGLGASQCLAPRSHSGSCHPAAAPRRTAAQRRNTLRCIPATPAAVRGAAAAAAAVHQAGFEAGVGESDISPITALRALRAEASLGNMAESAPHKSRTPAGVGDHGDENPKLASRVNVFFSNPRGTSFEWCQLQAIQRYQQPRTNATLSLAAGLSSSSELCQKRISLHDAGPTECQLDNSSDSRPSTAQTHIVI</sequence>
<dbReference type="EMBL" id="CP137307">
    <property type="protein sequence ID" value="WQF80221.1"/>
    <property type="molecule type" value="Genomic_DNA"/>
</dbReference>
<proteinExistence type="predicted"/>
<accession>A0AAX4IAK5</accession>
<feature type="region of interest" description="Disordered" evidence="1">
    <location>
        <begin position="217"/>
        <end position="238"/>
    </location>
</feature>
<evidence type="ECO:0000256" key="1">
    <source>
        <dbReference type="SAM" id="MobiDB-lite"/>
    </source>
</evidence>
<dbReference type="RefSeq" id="XP_062777445.1">
    <property type="nucleotide sequence ID" value="XM_062921394.1"/>
</dbReference>